<reference evidence="5 6" key="1">
    <citation type="submission" date="2012-01" db="EMBL/GenBank/DDBJ databases">
        <title>The Genome Sequence of Scardovia wiggsiae F0424.</title>
        <authorList>
            <consortium name="The Broad Institute Genome Sequencing Platform"/>
            <person name="Earl A."/>
            <person name="Ward D."/>
            <person name="Feldgarden M."/>
            <person name="Gevers D."/>
            <person name="Izard J."/>
            <person name="Ganesan A."/>
            <person name="Baranova O.V."/>
            <person name="Blanton J.M."/>
            <person name="Tanner A.C."/>
            <person name="Mathney J."/>
            <person name="Dewhirst F.E."/>
            <person name="Young S.K."/>
            <person name="Zeng Q."/>
            <person name="Gargeya S."/>
            <person name="Fitzgerald M."/>
            <person name="Haas B."/>
            <person name="Abouelleil A."/>
            <person name="Alvarado L."/>
            <person name="Arachchi H.M."/>
            <person name="Berlin A."/>
            <person name="Chapman S.B."/>
            <person name="Gearin G."/>
            <person name="Goldberg J."/>
            <person name="Griggs A."/>
            <person name="Gujja S."/>
            <person name="Hansen M."/>
            <person name="Heiman D."/>
            <person name="Howarth C."/>
            <person name="Larimer J."/>
            <person name="Lui A."/>
            <person name="MacDonald P.J.P."/>
            <person name="McCowen C."/>
            <person name="Montmayeur A."/>
            <person name="Murphy C."/>
            <person name="Neiman D."/>
            <person name="Pearson M."/>
            <person name="Priest M."/>
            <person name="Roberts A."/>
            <person name="Saif S."/>
            <person name="Shea T."/>
            <person name="Sisk P."/>
            <person name="Stolte C."/>
            <person name="Sykes S."/>
            <person name="Wortman J."/>
            <person name="Nusbaum C."/>
            <person name="Birren B."/>
        </authorList>
    </citation>
    <scope>NUCLEOTIDE SEQUENCE [LARGE SCALE GENOMIC DNA]</scope>
    <source>
        <strain evidence="5 6">F0424</strain>
    </source>
</reference>
<comment type="caution">
    <text evidence="5">The sequence shown here is derived from an EMBL/GenBank/DDBJ whole genome shotgun (WGS) entry which is preliminary data.</text>
</comment>
<dbReference type="AlphaFoldDB" id="J0WZR6"/>
<dbReference type="SUPFAM" id="SSF53335">
    <property type="entry name" value="S-adenosyl-L-methionine-dependent methyltransferases"/>
    <property type="match status" value="1"/>
</dbReference>
<dbReference type="PANTHER" id="PTHR32319">
    <property type="entry name" value="BACTERIAL HEMOLYSIN-LIKE PROTEIN"/>
    <property type="match status" value="1"/>
</dbReference>
<evidence type="ECO:0000256" key="1">
    <source>
        <dbReference type="ARBA" id="ARBA00022884"/>
    </source>
</evidence>
<dbReference type="GO" id="GO:0003723">
    <property type="term" value="F:RNA binding"/>
    <property type="evidence" value="ECO:0007669"/>
    <property type="project" value="UniProtKB-KW"/>
</dbReference>
<dbReference type="InterPro" id="IPR002942">
    <property type="entry name" value="S4_RNA-bd"/>
</dbReference>
<dbReference type="PANTHER" id="PTHR32319:SF0">
    <property type="entry name" value="BACTERIAL HEMOLYSIN-LIKE PROTEIN"/>
    <property type="match status" value="1"/>
</dbReference>
<dbReference type="Gene3D" id="3.10.290.10">
    <property type="entry name" value="RNA-binding S4 domain"/>
    <property type="match status" value="1"/>
</dbReference>
<comment type="similarity">
    <text evidence="2">Belongs to the TlyA family.</text>
</comment>
<dbReference type="eggNOG" id="COG1189">
    <property type="taxonomic scope" value="Bacteria"/>
</dbReference>
<dbReference type="InterPro" id="IPR002877">
    <property type="entry name" value="RNA_MeTrfase_FtsJ_dom"/>
</dbReference>
<dbReference type="Gene3D" id="3.40.50.150">
    <property type="entry name" value="Vaccinia Virus protein VP39"/>
    <property type="match status" value="1"/>
</dbReference>
<evidence type="ECO:0000313" key="5">
    <source>
        <dbReference type="EMBL" id="EJD64606.1"/>
    </source>
</evidence>
<dbReference type="PROSITE" id="PS50889">
    <property type="entry name" value="S4"/>
    <property type="match status" value="1"/>
</dbReference>
<keyword evidence="6" id="KW-1185">Reference proteome</keyword>
<dbReference type="Pfam" id="PF01728">
    <property type="entry name" value="FtsJ"/>
    <property type="match status" value="1"/>
</dbReference>
<dbReference type="OrthoDB" id="9784736at2"/>
<dbReference type="SUPFAM" id="SSF55174">
    <property type="entry name" value="Alpha-L RNA-binding motif"/>
    <property type="match status" value="1"/>
</dbReference>
<dbReference type="HOGENOM" id="CLU_058015_1_0_11"/>
<feature type="domain" description="RNA-binding S4" evidence="4">
    <location>
        <begin position="1"/>
        <end position="59"/>
    </location>
</feature>
<dbReference type="InterPro" id="IPR047048">
    <property type="entry name" value="TlyA"/>
</dbReference>
<evidence type="ECO:0000256" key="3">
    <source>
        <dbReference type="PROSITE-ProRule" id="PRU00182"/>
    </source>
</evidence>
<dbReference type="GO" id="GO:0008168">
    <property type="term" value="F:methyltransferase activity"/>
    <property type="evidence" value="ECO:0007669"/>
    <property type="project" value="InterPro"/>
</dbReference>
<organism evidence="5 6">
    <name type="scientific">Scardovia wiggsiae F0424</name>
    <dbReference type="NCBI Taxonomy" id="857290"/>
    <lineage>
        <taxon>Bacteria</taxon>
        <taxon>Bacillati</taxon>
        <taxon>Actinomycetota</taxon>
        <taxon>Actinomycetes</taxon>
        <taxon>Bifidobacteriales</taxon>
        <taxon>Bifidobacteriaceae</taxon>
        <taxon>Scardovia</taxon>
    </lineage>
</organism>
<name>J0WZR6_9BIFI</name>
<dbReference type="CDD" id="cd02440">
    <property type="entry name" value="AdoMet_MTases"/>
    <property type="match status" value="1"/>
</dbReference>
<protein>
    <submittedName>
        <fullName evidence="5">Hemolysin TlyA family protein</fullName>
    </submittedName>
</protein>
<dbReference type="InterPro" id="IPR036986">
    <property type="entry name" value="S4_RNA-bd_sf"/>
</dbReference>
<accession>J0WZR6</accession>
<gene>
    <name evidence="5" type="ORF">HMPREF9156_01101</name>
</gene>
<dbReference type="GO" id="GO:0032259">
    <property type="term" value="P:methylation"/>
    <property type="evidence" value="ECO:0007669"/>
    <property type="project" value="InterPro"/>
</dbReference>
<dbReference type="EMBL" id="AGZS01000006">
    <property type="protein sequence ID" value="EJD64606.1"/>
    <property type="molecule type" value="Genomic_DNA"/>
</dbReference>
<dbReference type="Pfam" id="PF01479">
    <property type="entry name" value="S4"/>
    <property type="match status" value="1"/>
</dbReference>
<evidence type="ECO:0000259" key="4">
    <source>
        <dbReference type="SMART" id="SM00363"/>
    </source>
</evidence>
<dbReference type="InterPro" id="IPR029063">
    <property type="entry name" value="SAM-dependent_MTases_sf"/>
</dbReference>
<dbReference type="Proteomes" id="UP000006415">
    <property type="component" value="Unassembled WGS sequence"/>
</dbReference>
<dbReference type="CDD" id="cd00165">
    <property type="entry name" value="S4"/>
    <property type="match status" value="1"/>
</dbReference>
<sequence length="274" mass="29693">MRCDKALAERGLCRSRTRAQALIEEGRVRVNSELCMKPSFIVSSTDTIEISPLPSARQQPAFMGGFDYSHYVSRGAAKLLSAYNAFGPEGLERPAGRKCLDIGASTGGFTQVLLDKGAQRVIALDVGHGQLDPKIAEDPRVFEMSGVNFRDTVPQDLPYLPDYAVSDVSFISLAFIIPPLQRIALAALKEGARAFTAILLIKPQFEVGRGNLGKGGIVTGSSLSRSAVDKVLGYARRSGFTVRGCVPSDITGLHGNREYLLWITVDNMRDITES</sequence>
<dbReference type="SMART" id="SM00363">
    <property type="entry name" value="S4"/>
    <property type="match status" value="1"/>
</dbReference>
<keyword evidence="1 3" id="KW-0694">RNA-binding</keyword>
<evidence type="ECO:0000256" key="2">
    <source>
        <dbReference type="ARBA" id="ARBA00029460"/>
    </source>
</evidence>
<evidence type="ECO:0000313" key="6">
    <source>
        <dbReference type="Proteomes" id="UP000006415"/>
    </source>
</evidence>
<proteinExistence type="inferred from homology"/>
<dbReference type="STRING" id="857290.HMPREF9156_01101"/>
<dbReference type="RefSeq" id="WP_007148164.1">
    <property type="nucleotide sequence ID" value="NZ_AKCI01000001.1"/>
</dbReference>